<reference evidence="1" key="1">
    <citation type="submission" date="2023-07" db="EMBL/GenBank/DDBJ databases">
        <title>Black Yeasts Isolated from many extreme environments.</title>
        <authorList>
            <person name="Coleine C."/>
            <person name="Stajich J.E."/>
            <person name="Selbmann L."/>
        </authorList>
    </citation>
    <scope>NUCLEOTIDE SEQUENCE</scope>
    <source>
        <strain evidence="1">CCFEE 5714</strain>
    </source>
</reference>
<dbReference type="Proteomes" id="UP001281147">
    <property type="component" value="Unassembled WGS sequence"/>
</dbReference>
<dbReference type="EMBL" id="JAUTXU010000081">
    <property type="protein sequence ID" value="KAK3710845.1"/>
    <property type="molecule type" value="Genomic_DNA"/>
</dbReference>
<proteinExistence type="predicted"/>
<evidence type="ECO:0000313" key="2">
    <source>
        <dbReference type="Proteomes" id="UP001281147"/>
    </source>
</evidence>
<accession>A0ACC3N625</accession>
<evidence type="ECO:0000313" key="1">
    <source>
        <dbReference type="EMBL" id="KAK3710845.1"/>
    </source>
</evidence>
<comment type="caution">
    <text evidence="1">The sequence shown here is derived from an EMBL/GenBank/DDBJ whole genome shotgun (WGS) entry which is preliminary data.</text>
</comment>
<gene>
    <name evidence="1" type="primary">agn1_3</name>
    <name evidence="1" type="ORF">LTR37_010069</name>
</gene>
<organism evidence="1 2">
    <name type="scientific">Vermiconidia calcicola</name>
    <dbReference type="NCBI Taxonomy" id="1690605"/>
    <lineage>
        <taxon>Eukaryota</taxon>
        <taxon>Fungi</taxon>
        <taxon>Dikarya</taxon>
        <taxon>Ascomycota</taxon>
        <taxon>Pezizomycotina</taxon>
        <taxon>Dothideomycetes</taxon>
        <taxon>Dothideomycetidae</taxon>
        <taxon>Mycosphaerellales</taxon>
        <taxon>Extremaceae</taxon>
        <taxon>Vermiconidia</taxon>
    </lineage>
</organism>
<sequence length="485" mass="53452">MFFILLLSSVLGLSVSSAHARALKRDIAPFPADAEVGTVNVDVEAQTAAYIEALSLSETEDGGDVEANTIRLVNFDGCSSMPGISNAEAQIYSGWQQAQKIMAVQSLKDGTVDFNTAGALEYLGAAGLNAPRQGDMNTIFKNFATLTPAWWPFGWRIHVRCDDPMVLCSCGESKRAYTTTYDIESKLARINFCPTYFKTETLNKAISDGKNLANNQKFDMNRYWSTQGHIWAHELMHIDWVTGAQGPTGRYGNNAHVTDMKIRFRDTNGRVVKTTAYEPRAAKILARWAFNTGDYTIRNADNLALFMTSQYVQEQLGNQYPQYPLVDIPGPDRPPYTDLFILEETGSIILNATSPDYELFVDSDESCVWDEDEPTPELVDFTALAAASDQEYPSEYVDTLNAWVEEVNPPEEPEPEEPAPEPDMDSPVCIECTNNLGASDCPAEDLQCLVDQCNSDASCQACAVDCDSFLLSSDELAPFGTVVIA</sequence>
<name>A0ACC3N625_9PEZI</name>
<protein>
    <submittedName>
        <fullName evidence="1">Glucan endo-1,3-alpha-glucosidase agn1</fullName>
    </submittedName>
</protein>
<keyword evidence="2" id="KW-1185">Reference proteome</keyword>